<protein>
    <submittedName>
        <fullName evidence="1">Uncharacterized protein</fullName>
    </submittedName>
</protein>
<accession>A0A9D7SE42</accession>
<comment type="caution">
    <text evidence="1">The sequence shown here is derived from an EMBL/GenBank/DDBJ whole genome shotgun (WGS) entry which is preliminary data.</text>
</comment>
<dbReference type="Proteomes" id="UP000808349">
    <property type="component" value="Unassembled WGS sequence"/>
</dbReference>
<name>A0A9D7SE42_9BACT</name>
<gene>
    <name evidence="1" type="ORF">IPO85_18650</name>
</gene>
<evidence type="ECO:0000313" key="2">
    <source>
        <dbReference type="Proteomes" id="UP000808349"/>
    </source>
</evidence>
<evidence type="ECO:0000313" key="1">
    <source>
        <dbReference type="EMBL" id="MBK9719494.1"/>
    </source>
</evidence>
<dbReference type="EMBL" id="JADKFW010000021">
    <property type="protein sequence ID" value="MBK9719494.1"/>
    <property type="molecule type" value="Genomic_DNA"/>
</dbReference>
<sequence length="45" mass="5050">MDYFAPDLVGQNAPDLVGHFTPDLVGQYAPDYAIHLKRIFNVINC</sequence>
<reference evidence="1 2" key="1">
    <citation type="submission" date="2020-10" db="EMBL/GenBank/DDBJ databases">
        <title>Connecting structure to function with the recovery of over 1000 high-quality activated sludge metagenome-assembled genomes encoding full-length rRNA genes using long-read sequencing.</title>
        <authorList>
            <person name="Singleton C.M."/>
            <person name="Petriglieri F."/>
            <person name="Kristensen J.M."/>
            <person name="Kirkegaard R.H."/>
            <person name="Michaelsen T.Y."/>
            <person name="Andersen M.H."/>
            <person name="Karst S.M."/>
            <person name="Dueholm M.S."/>
            <person name="Nielsen P.H."/>
            <person name="Albertsen M."/>
        </authorList>
    </citation>
    <scope>NUCLEOTIDE SEQUENCE [LARGE SCALE GENOMIC DNA]</scope>
    <source>
        <strain evidence="1">Ribe_18-Q3-R11-54_BAT3C.373</strain>
    </source>
</reference>
<proteinExistence type="predicted"/>
<dbReference type="AlphaFoldDB" id="A0A9D7SE42"/>
<organism evidence="1 2">
    <name type="scientific">Candidatus Defluviibacterium haderslevense</name>
    <dbReference type="NCBI Taxonomy" id="2981993"/>
    <lineage>
        <taxon>Bacteria</taxon>
        <taxon>Pseudomonadati</taxon>
        <taxon>Bacteroidota</taxon>
        <taxon>Saprospiria</taxon>
        <taxon>Saprospirales</taxon>
        <taxon>Saprospiraceae</taxon>
        <taxon>Candidatus Defluviibacterium</taxon>
    </lineage>
</organism>